<feature type="binding site" evidence="16">
    <location>
        <position position="143"/>
    </location>
    <ligand>
        <name>Zn(2+)</name>
        <dbReference type="ChEBI" id="CHEBI:29105"/>
        <note>catalytic</note>
    </ligand>
</feature>
<dbReference type="OrthoDB" id="1530at2759"/>
<dbReference type="Proteomes" id="UP000007241">
    <property type="component" value="Unassembled WGS sequence"/>
</dbReference>
<dbReference type="EC" id="4.2.1.24" evidence="5 17"/>
<feature type="binding site" evidence="15">
    <location>
        <position position="232"/>
    </location>
    <ligand>
        <name>5-aminolevulinate</name>
        <dbReference type="ChEBI" id="CHEBI:356416"/>
        <label>1</label>
    </ligand>
</feature>
<dbReference type="GeneID" id="18236539"/>
<dbReference type="PROSITE" id="PS00169">
    <property type="entry name" value="D_ALA_DEHYDRATASE"/>
    <property type="match status" value="1"/>
</dbReference>
<comment type="cofactor">
    <cofactor evidence="1">
        <name>Zn(2+)</name>
        <dbReference type="ChEBI" id="CHEBI:29105"/>
    </cofactor>
</comment>
<evidence type="ECO:0000256" key="18">
    <source>
        <dbReference type="RuleBase" id="RU004161"/>
    </source>
</evidence>
<comment type="function">
    <text evidence="12">Catalyzes an early step in the biosynthesis of tetrapyrroles. Binds two molecules of 5-aminolevulinate per subunit, each at a distinct site, and catalyzes their condensation to form porphobilinogen.</text>
</comment>
<feature type="active site" description="Schiff-base intermediate with substrate" evidence="14">
    <location>
        <position position="210"/>
    </location>
</feature>
<dbReference type="AlphaFoldDB" id="F4P281"/>
<protein>
    <recommendedName>
        <fullName evidence="6 17">Delta-aminolevulinic acid dehydratase</fullName>
        <ecNumber evidence="5 17">4.2.1.24</ecNumber>
    </recommendedName>
</protein>
<comment type="similarity">
    <text evidence="3 18">Belongs to the ALAD family.</text>
</comment>
<dbReference type="SUPFAM" id="SSF51569">
    <property type="entry name" value="Aldolase"/>
    <property type="match status" value="1"/>
</dbReference>
<evidence type="ECO:0000256" key="7">
    <source>
        <dbReference type="ARBA" id="ARBA00022723"/>
    </source>
</evidence>
<dbReference type="PIRSF" id="PIRSF001415">
    <property type="entry name" value="Porphbilin_synth"/>
    <property type="match status" value="1"/>
</dbReference>
<evidence type="ECO:0000313" key="19">
    <source>
        <dbReference type="EMBL" id="EGF81072.1"/>
    </source>
</evidence>
<evidence type="ECO:0000256" key="14">
    <source>
        <dbReference type="PIRSR" id="PIRSR001415-1"/>
    </source>
</evidence>
<evidence type="ECO:0000256" key="17">
    <source>
        <dbReference type="RuleBase" id="RU000515"/>
    </source>
</evidence>
<dbReference type="Pfam" id="PF00490">
    <property type="entry name" value="ALAD"/>
    <property type="match status" value="1"/>
</dbReference>
<feature type="binding site" evidence="15">
    <location>
        <position position="290"/>
    </location>
    <ligand>
        <name>5-aminolevulinate</name>
        <dbReference type="ChEBI" id="CHEBI:356416"/>
        <label>2</label>
    </ligand>
</feature>
<evidence type="ECO:0000256" key="15">
    <source>
        <dbReference type="PIRSR" id="PIRSR001415-2"/>
    </source>
</evidence>
<evidence type="ECO:0000256" key="12">
    <source>
        <dbReference type="ARBA" id="ARBA00025628"/>
    </source>
</evidence>
<dbReference type="PRINTS" id="PR00144">
    <property type="entry name" value="DALDHYDRTASE"/>
</dbReference>
<proteinExistence type="inferred from homology"/>
<dbReference type="InterPro" id="IPR013785">
    <property type="entry name" value="Aldolase_TIM"/>
</dbReference>
<dbReference type="STRING" id="684364.F4P281"/>
<comment type="catalytic activity">
    <reaction evidence="13 17">
        <text>2 5-aminolevulinate = porphobilinogen + 2 H2O + H(+)</text>
        <dbReference type="Rhea" id="RHEA:24064"/>
        <dbReference type="ChEBI" id="CHEBI:15377"/>
        <dbReference type="ChEBI" id="CHEBI:15378"/>
        <dbReference type="ChEBI" id="CHEBI:58126"/>
        <dbReference type="ChEBI" id="CHEBI:356416"/>
        <dbReference type="EC" id="4.2.1.24"/>
    </reaction>
</comment>
<dbReference type="NCBIfam" id="NF006762">
    <property type="entry name" value="PRK09283.1"/>
    <property type="match status" value="1"/>
</dbReference>
<dbReference type="GO" id="GO:0006783">
    <property type="term" value="P:heme biosynthetic process"/>
    <property type="evidence" value="ECO:0000318"/>
    <property type="project" value="GO_Central"/>
</dbReference>
<keyword evidence="10 17" id="KW-0456">Lyase</keyword>
<evidence type="ECO:0000313" key="20">
    <source>
        <dbReference type="Proteomes" id="UP000007241"/>
    </source>
</evidence>
<dbReference type="GO" id="GO:0006782">
    <property type="term" value="P:protoporphyrinogen IX biosynthetic process"/>
    <property type="evidence" value="ECO:0007669"/>
    <property type="project" value="UniProtKB-UniPathway"/>
</dbReference>
<feature type="binding site" evidence="16">
    <location>
        <position position="133"/>
    </location>
    <ligand>
        <name>Zn(2+)</name>
        <dbReference type="ChEBI" id="CHEBI:29105"/>
        <note>catalytic</note>
    </ligand>
</feature>
<dbReference type="OMA" id="YQMDYAN"/>
<dbReference type="InParanoid" id="F4P281"/>
<evidence type="ECO:0000256" key="8">
    <source>
        <dbReference type="ARBA" id="ARBA00022833"/>
    </source>
</evidence>
<dbReference type="EMBL" id="GL882883">
    <property type="protein sequence ID" value="EGF81072.1"/>
    <property type="molecule type" value="Genomic_DNA"/>
</dbReference>
<evidence type="ECO:0000256" key="4">
    <source>
        <dbReference type="ARBA" id="ARBA00011823"/>
    </source>
</evidence>
<dbReference type="HOGENOM" id="CLU_035731_0_1_1"/>
<keyword evidence="9" id="KW-0350">Heme biosynthesis</keyword>
<feature type="binding site" evidence="16">
    <location>
        <position position="135"/>
    </location>
    <ligand>
        <name>Zn(2+)</name>
        <dbReference type="ChEBI" id="CHEBI:29105"/>
        <note>catalytic</note>
    </ligand>
</feature>
<keyword evidence="11 17" id="KW-0627">Porphyrin biosynthesis</keyword>
<dbReference type="InterPro" id="IPR030656">
    <property type="entry name" value="ALAD_AS"/>
</dbReference>
<evidence type="ECO:0000256" key="10">
    <source>
        <dbReference type="ARBA" id="ARBA00023239"/>
    </source>
</evidence>
<dbReference type="RefSeq" id="XP_006678349.1">
    <property type="nucleotide sequence ID" value="XM_006678286.1"/>
</dbReference>
<dbReference type="FunFam" id="3.20.20.70:FF:000048">
    <property type="entry name" value="Delta-aminolevulinic acid dehydratase"/>
    <property type="match status" value="1"/>
</dbReference>
<evidence type="ECO:0000256" key="9">
    <source>
        <dbReference type="ARBA" id="ARBA00023133"/>
    </source>
</evidence>
<dbReference type="UniPathway" id="UPA00251">
    <property type="reaction ID" value="UER00318"/>
</dbReference>
<sequence length="340" mass="37200">MSQNTSPFQVSSLLHSGYHHPTLRSWQQSTGGISFITKESLVFPIFIHDKPDVKEAIPTLPGQFRRFGVNTLKDHFDPLIKKGLASIIIFGVPTSIEKDGRGSAADDENGPVIQAIKLFRKHFPSVLVCCDLCLCAYTSHGHCGILHSNGSIDNQLSIDRLAQVALNYAKAGCQVIAPSDMMDGRIRAIKHILLLNQLGSSVSVMSYSAKFASVFYGPFRDAACSAPSAGDRKSYQLPPGARGLARRALSRDASEGADMIMVKPGYPYLDIVRDAKELVPDLPLAIYQVSGEYAMLWHAAQHNVFDLKAGVMESLESAMRAGANILITYYTPMILDWLSE</sequence>
<evidence type="ECO:0000256" key="3">
    <source>
        <dbReference type="ARBA" id="ARBA00008055"/>
    </source>
</evidence>
<dbReference type="GO" id="GO:0008270">
    <property type="term" value="F:zinc ion binding"/>
    <property type="evidence" value="ECO:0000318"/>
    <property type="project" value="GO_Central"/>
</dbReference>
<accession>F4P281</accession>
<keyword evidence="8 16" id="KW-0862">Zinc</keyword>
<evidence type="ECO:0000256" key="11">
    <source>
        <dbReference type="ARBA" id="ARBA00023244"/>
    </source>
</evidence>
<dbReference type="PANTHER" id="PTHR11458:SF0">
    <property type="entry name" value="DELTA-AMINOLEVULINIC ACID DEHYDRATASE"/>
    <property type="match status" value="1"/>
</dbReference>
<dbReference type="FunCoup" id="F4P281">
    <property type="interactions" value="397"/>
</dbReference>
<feature type="binding site" evidence="15">
    <location>
        <position position="220"/>
    </location>
    <ligand>
        <name>5-aminolevulinate</name>
        <dbReference type="ChEBI" id="CHEBI:356416"/>
        <label>1</label>
    </ligand>
</feature>
<dbReference type="SMART" id="SM01004">
    <property type="entry name" value="ALAD"/>
    <property type="match status" value="1"/>
</dbReference>
<evidence type="ECO:0000256" key="13">
    <source>
        <dbReference type="ARBA" id="ARBA00047651"/>
    </source>
</evidence>
<dbReference type="GO" id="GO:0005829">
    <property type="term" value="C:cytosol"/>
    <property type="evidence" value="ECO:0000318"/>
    <property type="project" value="GO_Central"/>
</dbReference>
<keyword evidence="7 16" id="KW-0479">Metal-binding</keyword>
<evidence type="ECO:0000256" key="1">
    <source>
        <dbReference type="ARBA" id="ARBA00001947"/>
    </source>
</evidence>
<feature type="active site" description="Schiff-base intermediate with substrate" evidence="14">
    <location>
        <position position="263"/>
    </location>
</feature>
<evidence type="ECO:0000256" key="5">
    <source>
        <dbReference type="ARBA" id="ARBA00012053"/>
    </source>
</evidence>
<reference evidence="19 20" key="1">
    <citation type="submission" date="2009-12" db="EMBL/GenBank/DDBJ databases">
        <title>The draft genome of Batrachochytrium dendrobatidis.</title>
        <authorList>
            <consortium name="US DOE Joint Genome Institute (JGI-PGF)"/>
            <person name="Kuo A."/>
            <person name="Salamov A."/>
            <person name="Schmutz J."/>
            <person name="Lucas S."/>
            <person name="Pitluck S."/>
            <person name="Rosenblum E."/>
            <person name="Stajich J."/>
            <person name="Eisen M."/>
            <person name="Grigoriev I.V."/>
        </authorList>
    </citation>
    <scope>NUCLEOTIDE SEQUENCE [LARGE SCALE GENOMIC DNA]</scope>
    <source>
        <strain evidence="20">JAM81 / FGSC 10211</strain>
    </source>
</reference>
<comment type="subunit">
    <text evidence="4 17">Homooctamer.</text>
</comment>
<organism evidence="19 20">
    <name type="scientific">Batrachochytrium dendrobatidis (strain JAM81 / FGSC 10211)</name>
    <name type="common">Frog chytrid fungus</name>
    <dbReference type="NCBI Taxonomy" id="684364"/>
    <lineage>
        <taxon>Eukaryota</taxon>
        <taxon>Fungi</taxon>
        <taxon>Fungi incertae sedis</taxon>
        <taxon>Chytridiomycota</taxon>
        <taxon>Chytridiomycota incertae sedis</taxon>
        <taxon>Chytridiomycetes</taxon>
        <taxon>Rhizophydiales</taxon>
        <taxon>Rhizophydiales incertae sedis</taxon>
        <taxon>Batrachochytrium</taxon>
    </lineage>
</organism>
<evidence type="ECO:0000256" key="2">
    <source>
        <dbReference type="ARBA" id="ARBA00004694"/>
    </source>
</evidence>
<evidence type="ECO:0000256" key="6">
    <source>
        <dbReference type="ARBA" id="ARBA00020771"/>
    </source>
</evidence>
<dbReference type="InterPro" id="IPR001731">
    <property type="entry name" value="ALAD"/>
</dbReference>
<dbReference type="Gene3D" id="3.20.20.70">
    <property type="entry name" value="Aldolase class I"/>
    <property type="match status" value="1"/>
</dbReference>
<keyword evidence="20" id="KW-1185">Reference proteome</keyword>
<dbReference type="GO" id="GO:0004655">
    <property type="term" value="F:porphobilinogen synthase activity"/>
    <property type="evidence" value="ECO:0000318"/>
    <property type="project" value="GO_Central"/>
</dbReference>
<evidence type="ECO:0000256" key="16">
    <source>
        <dbReference type="PIRSR" id="PIRSR001415-3"/>
    </source>
</evidence>
<comment type="pathway">
    <text evidence="2">Porphyrin-containing compound metabolism; protoporphyrin-IX biosynthesis; coproporphyrinogen-III from 5-aminolevulinate: step 1/4.</text>
</comment>
<dbReference type="PANTHER" id="PTHR11458">
    <property type="entry name" value="DELTA-AMINOLEVULINIC ACID DEHYDRATASE"/>
    <property type="match status" value="1"/>
</dbReference>
<feature type="binding site" evidence="15">
    <location>
        <position position="329"/>
    </location>
    <ligand>
        <name>5-aminolevulinate</name>
        <dbReference type="ChEBI" id="CHEBI:356416"/>
        <label>2</label>
    </ligand>
</feature>
<gene>
    <name evidence="19" type="ORF">BATDEDRAFT_11135</name>
</gene>
<name>F4P281_BATDJ</name>